<sequence>MIIEIDKNNIYPAAEEVQKNLLKKATIKRTVPDWGGGTKQVSEEARPLHFKYKSGTELSGQPVLQIVLLGVTAREFDFKDLDSFEFQS</sequence>
<evidence type="ECO:0000313" key="2">
    <source>
        <dbReference type="Proteomes" id="UP000828328"/>
    </source>
</evidence>
<name>A0AAE7P5P4_9CAUD</name>
<reference evidence="1" key="1">
    <citation type="submission" date="2020-12" db="EMBL/GenBank/DDBJ databases">
        <authorList>
            <person name="Youbin C."/>
            <person name="Kawngpyo K."/>
        </authorList>
    </citation>
    <scope>NUCLEOTIDE SEQUENCE</scope>
</reference>
<accession>A0AAE7P5P4</accession>
<gene>
    <name evidence="1" type="ORF">BCPST_090</name>
</gene>
<protein>
    <submittedName>
        <fullName evidence="1">Uncharacterized protein</fullName>
    </submittedName>
</protein>
<keyword evidence="2" id="KW-1185">Reference proteome</keyword>
<organism evidence="1 2">
    <name type="scientific">Bacillus phage BCPST</name>
    <dbReference type="NCBI Taxonomy" id="2801506"/>
    <lineage>
        <taxon>Viruses</taxon>
        <taxon>Duplodnaviria</taxon>
        <taxon>Heunggongvirae</taxon>
        <taxon>Uroviricota</taxon>
        <taxon>Caudoviricetes</taxon>
        <taxon>Sejongvirinae</taxon>
        <taxon>Yihwangvirus</taxon>
        <taxon>Yihwangvirus BCPST</taxon>
    </lineage>
</organism>
<evidence type="ECO:0000313" key="1">
    <source>
        <dbReference type="EMBL" id="QQO38708.1"/>
    </source>
</evidence>
<proteinExistence type="predicted"/>
<dbReference type="EMBL" id="MW392802">
    <property type="protein sequence ID" value="QQO38708.1"/>
    <property type="molecule type" value="Genomic_DNA"/>
</dbReference>
<dbReference type="Proteomes" id="UP000828328">
    <property type="component" value="Segment"/>
</dbReference>